<dbReference type="InterPro" id="IPR013785">
    <property type="entry name" value="Aldolase_TIM"/>
</dbReference>
<dbReference type="EMBL" id="LAZR01024643">
    <property type="protein sequence ID" value="KKL74465.1"/>
    <property type="molecule type" value="Genomic_DNA"/>
</dbReference>
<organism evidence="1">
    <name type="scientific">marine sediment metagenome</name>
    <dbReference type="NCBI Taxonomy" id="412755"/>
    <lineage>
        <taxon>unclassified sequences</taxon>
        <taxon>metagenomes</taxon>
        <taxon>ecological metagenomes</taxon>
    </lineage>
</organism>
<comment type="caution">
    <text evidence="1">The sequence shown here is derived from an EMBL/GenBank/DDBJ whole genome shotgun (WGS) entry which is preliminary data.</text>
</comment>
<sequence>MSGSLRATRVWLLALAGAIFPAGMAAGDSVLLTSGLRYEPATVLNAEDGMLSFRVVSGRTVVKSLAQVAVIQLAGDEKFNRAETLARAGKLAEAVAAYNAAARGVGVGWKKALIGYRLVKAAETGGKIADAVSGWLAMMDVAFRHPIRLIANALGIAPASMIARGKELGVPVAALVGAREHAIRQAEAGVDIIVAQGTEAGGHCGEVTTLVLIPEVVRALREAG</sequence>
<gene>
    <name evidence="1" type="ORF">LCGC14_2064640</name>
</gene>
<dbReference type="SUPFAM" id="SSF51412">
    <property type="entry name" value="Inosine monophosphate dehydrogenase (IMPDH)"/>
    <property type="match status" value="1"/>
</dbReference>
<feature type="non-terminal residue" evidence="1">
    <location>
        <position position="224"/>
    </location>
</feature>
<accession>A0A0F9GYN3</accession>
<evidence type="ECO:0000313" key="1">
    <source>
        <dbReference type="EMBL" id="KKL74465.1"/>
    </source>
</evidence>
<reference evidence="1" key="1">
    <citation type="journal article" date="2015" name="Nature">
        <title>Complex archaea that bridge the gap between prokaryotes and eukaryotes.</title>
        <authorList>
            <person name="Spang A."/>
            <person name="Saw J.H."/>
            <person name="Jorgensen S.L."/>
            <person name="Zaremba-Niedzwiedzka K."/>
            <person name="Martijn J."/>
            <person name="Lind A.E."/>
            <person name="van Eijk R."/>
            <person name="Schleper C."/>
            <person name="Guy L."/>
            <person name="Ettema T.J."/>
        </authorList>
    </citation>
    <scope>NUCLEOTIDE SEQUENCE</scope>
</reference>
<dbReference type="PANTHER" id="PTHR32332">
    <property type="entry name" value="2-NITROPROPANE DIOXYGENASE"/>
    <property type="match status" value="1"/>
</dbReference>
<dbReference type="Pfam" id="PF03060">
    <property type="entry name" value="NMO"/>
    <property type="match status" value="1"/>
</dbReference>
<name>A0A0F9GYN3_9ZZZZ</name>
<proteinExistence type="predicted"/>
<dbReference type="Gene3D" id="3.20.20.70">
    <property type="entry name" value="Aldolase class I"/>
    <property type="match status" value="1"/>
</dbReference>
<dbReference type="AlphaFoldDB" id="A0A0F9GYN3"/>
<dbReference type="PANTHER" id="PTHR32332:SF38">
    <property type="entry name" value="MONOOXYGENASE RV1533-RELATED"/>
    <property type="match status" value="1"/>
</dbReference>
<protein>
    <submittedName>
        <fullName evidence="1">Uncharacterized protein</fullName>
    </submittedName>
</protein>